<keyword evidence="3" id="KW-0408">Iron</keyword>
<dbReference type="SUPFAM" id="SSF48264">
    <property type="entry name" value="Cytochrome P450"/>
    <property type="match status" value="1"/>
</dbReference>
<sequence length="493" mass="54975">MAITTDRPRLTVPGPNPLPIFGRIAPLIGYVKDSITLSRCLFKKYGSVVSLVAGGGTNIYSSEDYCPGTVLAYGPENVRQVTTQHEVYHKYPLTGGLYRKRHESPRTETLKNFGVGLFGVNSTTHRQHRQLLMPAFHRQRIESYCDDIVTITQSALEQLSIGQSVNLCEVMRMLTLRVATKTLFGADIGDEGFKSARLLQEIGTLLGSPAIAILPFDVPGLPFHRLLSLMAQLDEQMRTLIRQKQAQGLDSKDVLSMLIQARDADSGLGLTENELLGHVSVIFAAGHETSANALTWTLFLLSQHPQVAADLLDELESVLQGAAPTVEKLQQLPLLDRVIKESLRILPPVPWNARVTSQPTSLGGYELPTGTEVFVSIYHTHHMPEIFPNPEKFAPQRWELKEPTMYEYNPFSAGSRICIGAPFALMEIKIVLAMLLTQYRLQYLSQQRLDRDALIVMAPKYGMQMLIHKQDRQFTQGVGKVRGNVCEMVELNN</sequence>
<protein>
    <submittedName>
        <fullName evidence="4">Cytochrome P450</fullName>
    </submittedName>
</protein>
<dbReference type="Gene3D" id="1.10.630.10">
    <property type="entry name" value="Cytochrome P450"/>
    <property type="match status" value="1"/>
</dbReference>
<dbReference type="PANTHER" id="PTHR24305:SF166">
    <property type="entry name" value="CYTOCHROME P450 12A4, MITOCHONDRIAL-RELATED"/>
    <property type="match status" value="1"/>
</dbReference>
<dbReference type="InterPro" id="IPR001128">
    <property type="entry name" value="Cyt_P450"/>
</dbReference>
<accession>A0ABR8D3J5</accession>
<keyword evidence="3" id="KW-0479">Metal-binding</keyword>
<dbReference type="PRINTS" id="PR00463">
    <property type="entry name" value="EP450I"/>
</dbReference>
<comment type="similarity">
    <text evidence="2 3">Belongs to the cytochrome P450 family.</text>
</comment>
<evidence type="ECO:0000313" key="4">
    <source>
        <dbReference type="EMBL" id="MBD2500827.1"/>
    </source>
</evidence>
<reference evidence="4 5" key="1">
    <citation type="journal article" date="2020" name="ISME J.">
        <title>Comparative genomics reveals insights into cyanobacterial evolution and habitat adaptation.</title>
        <authorList>
            <person name="Chen M.Y."/>
            <person name="Teng W.K."/>
            <person name="Zhao L."/>
            <person name="Hu C.X."/>
            <person name="Zhou Y.K."/>
            <person name="Han B.P."/>
            <person name="Song L.R."/>
            <person name="Shu W.S."/>
        </authorList>
    </citation>
    <scope>NUCLEOTIDE SEQUENCE [LARGE SCALE GENOMIC DNA]</scope>
    <source>
        <strain evidence="4 5">FACHB-119</strain>
    </source>
</reference>
<dbReference type="PRINTS" id="PR00385">
    <property type="entry name" value="P450"/>
</dbReference>
<dbReference type="InterPro" id="IPR002401">
    <property type="entry name" value="Cyt_P450_E_grp-I"/>
</dbReference>
<dbReference type="InterPro" id="IPR050121">
    <property type="entry name" value="Cytochrome_P450_monoxygenase"/>
</dbReference>
<evidence type="ECO:0000313" key="5">
    <source>
        <dbReference type="Proteomes" id="UP000661112"/>
    </source>
</evidence>
<evidence type="ECO:0000256" key="2">
    <source>
        <dbReference type="ARBA" id="ARBA00010617"/>
    </source>
</evidence>
<dbReference type="PROSITE" id="PS00086">
    <property type="entry name" value="CYTOCHROME_P450"/>
    <property type="match status" value="1"/>
</dbReference>
<keyword evidence="3" id="KW-0349">Heme</keyword>
<gene>
    <name evidence="4" type="ORF">H6G83_09410</name>
</gene>
<proteinExistence type="inferred from homology"/>
<organism evidence="4 5">
    <name type="scientific">Anabaena azotica FACHB-119</name>
    <dbReference type="NCBI Taxonomy" id="947527"/>
    <lineage>
        <taxon>Bacteria</taxon>
        <taxon>Bacillati</taxon>
        <taxon>Cyanobacteriota</taxon>
        <taxon>Cyanophyceae</taxon>
        <taxon>Nostocales</taxon>
        <taxon>Nostocaceae</taxon>
        <taxon>Anabaena</taxon>
        <taxon>Anabaena azotica</taxon>
    </lineage>
</organism>
<keyword evidence="3" id="KW-0503">Monooxygenase</keyword>
<dbReference type="Pfam" id="PF00067">
    <property type="entry name" value="p450"/>
    <property type="match status" value="1"/>
</dbReference>
<keyword evidence="5" id="KW-1185">Reference proteome</keyword>
<dbReference type="EMBL" id="JACJSG010000010">
    <property type="protein sequence ID" value="MBD2500827.1"/>
    <property type="molecule type" value="Genomic_DNA"/>
</dbReference>
<keyword evidence="3" id="KW-0560">Oxidoreductase</keyword>
<name>A0ABR8D3J5_9NOST</name>
<dbReference type="CDD" id="cd11053">
    <property type="entry name" value="CYP110-like"/>
    <property type="match status" value="1"/>
</dbReference>
<evidence type="ECO:0000256" key="3">
    <source>
        <dbReference type="RuleBase" id="RU000461"/>
    </source>
</evidence>
<dbReference type="InterPro" id="IPR017972">
    <property type="entry name" value="Cyt_P450_CS"/>
</dbReference>
<comment type="caution">
    <text evidence="4">The sequence shown here is derived from an EMBL/GenBank/DDBJ whole genome shotgun (WGS) entry which is preliminary data.</text>
</comment>
<evidence type="ECO:0000256" key="1">
    <source>
        <dbReference type="ARBA" id="ARBA00001971"/>
    </source>
</evidence>
<comment type="cofactor">
    <cofactor evidence="1">
        <name>heme</name>
        <dbReference type="ChEBI" id="CHEBI:30413"/>
    </cofactor>
</comment>
<dbReference type="InterPro" id="IPR036396">
    <property type="entry name" value="Cyt_P450_sf"/>
</dbReference>
<dbReference type="PANTHER" id="PTHR24305">
    <property type="entry name" value="CYTOCHROME P450"/>
    <property type="match status" value="1"/>
</dbReference>
<dbReference type="Proteomes" id="UP000661112">
    <property type="component" value="Unassembled WGS sequence"/>
</dbReference>
<dbReference type="RefSeq" id="WP_190470437.1">
    <property type="nucleotide sequence ID" value="NZ_JACJSG010000010.1"/>
</dbReference>